<protein>
    <submittedName>
        <fullName evidence="1">Uncharacterized protein</fullName>
    </submittedName>
</protein>
<organism evidence="1 2">
    <name type="scientific">Enterococcus faecalis</name>
    <name type="common">Streptococcus faecalis</name>
    <dbReference type="NCBI Taxonomy" id="1351"/>
    <lineage>
        <taxon>Bacteria</taxon>
        <taxon>Bacillati</taxon>
        <taxon>Bacillota</taxon>
        <taxon>Bacilli</taxon>
        <taxon>Lactobacillales</taxon>
        <taxon>Enterococcaceae</taxon>
        <taxon>Enterococcus</taxon>
    </lineage>
</organism>
<comment type="caution">
    <text evidence="1">The sequence shown here is derived from an EMBL/GenBank/DDBJ whole genome shotgun (WGS) entry which is preliminary data.</text>
</comment>
<proteinExistence type="predicted"/>
<name>A0A4U3K2C1_ENTFL</name>
<sequence>MWTGAWYGGAAGNGNVPSKSLSECENGWIFQWQEYKKDGTLNGACYHFFLVPKQHAQNPGSGGVIFLLHGYNANSLVRKYLYVKDTKITGNDINASSSDTAGSGSKMFALSAIYEY</sequence>
<dbReference type="Proteomes" id="UP000305511">
    <property type="component" value="Unassembled WGS sequence"/>
</dbReference>
<accession>A0A4U3K2C1</accession>
<dbReference type="EMBL" id="SIYF01000807">
    <property type="protein sequence ID" value="TKK54727.1"/>
    <property type="molecule type" value="Genomic_DNA"/>
</dbReference>
<dbReference type="AlphaFoldDB" id="A0A4U3K2C1"/>
<evidence type="ECO:0000313" key="1">
    <source>
        <dbReference type="EMBL" id="TKK54727.1"/>
    </source>
</evidence>
<evidence type="ECO:0000313" key="2">
    <source>
        <dbReference type="Proteomes" id="UP000305511"/>
    </source>
</evidence>
<reference evidence="1 2" key="1">
    <citation type="submission" date="2019-02" db="EMBL/GenBank/DDBJ databases">
        <title>Bacteria dissemination in different level of health care in South Africa: the effectiveness of infections prevention and control.</title>
        <authorList>
            <person name="Shobo C."/>
            <person name="Amoako D.G."/>
            <person name="Allam M."/>
            <person name="Ismail A."/>
            <person name="Bester L.A."/>
            <person name="Essack S.Y."/>
        </authorList>
    </citation>
    <scope>NUCLEOTIDE SEQUENCE [LARGE SCALE GENOMIC DNA]</scope>
    <source>
        <strain evidence="1 2">2SIL2</strain>
    </source>
</reference>
<gene>
    <name evidence="1" type="ORF">EY666_20010</name>
</gene>